<proteinExistence type="predicted"/>
<name>A0A9N9R6R1_9NEOP</name>
<dbReference type="Proteomes" id="UP001153714">
    <property type="component" value="Chromosome 21"/>
</dbReference>
<dbReference type="EMBL" id="OU893352">
    <property type="protein sequence ID" value="CAG9790375.1"/>
    <property type="molecule type" value="Genomic_DNA"/>
</dbReference>
<evidence type="ECO:0000313" key="2">
    <source>
        <dbReference type="EMBL" id="CAG9790375.1"/>
    </source>
</evidence>
<reference evidence="2" key="1">
    <citation type="submission" date="2021-12" db="EMBL/GenBank/DDBJ databases">
        <authorList>
            <person name="King R."/>
        </authorList>
    </citation>
    <scope>NUCLEOTIDE SEQUENCE</scope>
</reference>
<accession>A0A9N9R6R1</accession>
<feature type="coiled-coil region" evidence="1">
    <location>
        <begin position="6"/>
        <end position="33"/>
    </location>
</feature>
<keyword evidence="3" id="KW-1185">Reference proteome</keyword>
<dbReference type="AlphaFoldDB" id="A0A9N9R6R1"/>
<keyword evidence="1" id="KW-0175">Coiled coil</keyword>
<gene>
    <name evidence="2" type="ORF">DIATSA_LOCUS8043</name>
</gene>
<sequence>MDTEIKKQLIQSVDNIKNKIKIMQSEEDAANLKFKKVFKPVTDNLETMIKGNDSNKPTLNVSIDMSKHETIDDQDFSLDYEKFCKNAQRGSSESSDNYDFTCEEKNVNDTPSSLQKEVTDMYDKNINVPFGIRSENKNLMKGNSKVSFSLSDDASNSNNIVSIGSRHYELTPGLKELLIRNKPNLKCSGYVIPEHFIEEIQARSSKSNRFKQLRNDATAGSHHHMQDRPKLKMKLFILLSVLSLLALVAAKPVELEEKSRTNNEFRLISGNIRQSSPTTHTWSVGTHYVITRYVLIQVAGNASVSLVGGGPGTNYLSLMFLQSPFDQTMYEYDYEIWVHEVDSSSRTNIESENARVTEVIEYM</sequence>
<dbReference type="OrthoDB" id="7482566at2759"/>
<evidence type="ECO:0000313" key="3">
    <source>
        <dbReference type="Proteomes" id="UP001153714"/>
    </source>
</evidence>
<protein>
    <submittedName>
        <fullName evidence="2">Uncharacterized protein</fullName>
    </submittedName>
</protein>
<reference evidence="2" key="2">
    <citation type="submission" date="2022-10" db="EMBL/GenBank/DDBJ databases">
        <authorList>
            <consortium name="ENA_rothamsted_submissions"/>
            <consortium name="culmorum"/>
            <person name="King R."/>
        </authorList>
    </citation>
    <scope>NUCLEOTIDE SEQUENCE</scope>
</reference>
<evidence type="ECO:0000256" key="1">
    <source>
        <dbReference type="SAM" id="Coils"/>
    </source>
</evidence>
<organism evidence="2 3">
    <name type="scientific">Diatraea saccharalis</name>
    <name type="common">sugarcane borer</name>
    <dbReference type="NCBI Taxonomy" id="40085"/>
    <lineage>
        <taxon>Eukaryota</taxon>
        <taxon>Metazoa</taxon>
        <taxon>Ecdysozoa</taxon>
        <taxon>Arthropoda</taxon>
        <taxon>Hexapoda</taxon>
        <taxon>Insecta</taxon>
        <taxon>Pterygota</taxon>
        <taxon>Neoptera</taxon>
        <taxon>Endopterygota</taxon>
        <taxon>Lepidoptera</taxon>
        <taxon>Glossata</taxon>
        <taxon>Ditrysia</taxon>
        <taxon>Pyraloidea</taxon>
        <taxon>Crambidae</taxon>
        <taxon>Crambinae</taxon>
        <taxon>Diatraea</taxon>
    </lineage>
</organism>